<accession>A0A811MCZ0</accession>
<keyword evidence="2" id="KW-1185">Reference proteome</keyword>
<evidence type="ECO:0000313" key="2">
    <source>
        <dbReference type="Proteomes" id="UP000604825"/>
    </source>
</evidence>
<organism evidence="1 2">
    <name type="scientific">Miscanthus lutarioriparius</name>
    <dbReference type="NCBI Taxonomy" id="422564"/>
    <lineage>
        <taxon>Eukaryota</taxon>
        <taxon>Viridiplantae</taxon>
        <taxon>Streptophyta</taxon>
        <taxon>Embryophyta</taxon>
        <taxon>Tracheophyta</taxon>
        <taxon>Spermatophyta</taxon>
        <taxon>Magnoliopsida</taxon>
        <taxon>Liliopsida</taxon>
        <taxon>Poales</taxon>
        <taxon>Poaceae</taxon>
        <taxon>PACMAD clade</taxon>
        <taxon>Panicoideae</taxon>
        <taxon>Andropogonodae</taxon>
        <taxon>Andropogoneae</taxon>
        <taxon>Saccharinae</taxon>
        <taxon>Miscanthus</taxon>
    </lineage>
</organism>
<gene>
    <name evidence="1" type="ORF">NCGR_LOCUS2652</name>
</gene>
<dbReference type="Pfam" id="PF04640">
    <property type="entry name" value="PLATZ"/>
    <property type="match status" value="1"/>
</dbReference>
<proteinExistence type="predicted"/>
<name>A0A811MCZ0_9POAL</name>
<dbReference type="PANTHER" id="PTHR31065:SF1">
    <property type="entry name" value="OS09G0116050 PROTEIN"/>
    <property type="match status" value="1"/>
</dbReference>
<sequence length="246" mass="27852">MAVSHISVKRIAALVGNKFGHPCLVHNSEQKDIPCSYFCLDCRELQQEALCYVCQGSHPSHRMLQVRKASLNEVVRVQDIIGVIDITGIQQYERNGFKVLHLTKRGTCRGSMVRLKRRGGRPHRFECISCKRAPMDVAQFCSVGCKVEVEARSPPDNTGCMEGIIKYRDLDDFYPAAQVAKKQKVHVKARCSLNTENAAPFLGGHSAHMMPRRLCAHSIRRPRCLRVHAREDQYVHHSTKKKGHVE</sequence>
<dbReference type="InterPro" id="IPR006734">
    <property type="entry name" value="PLATZ"/>
</dbReference>
<dbReference type="AlphaFoldDB" id="A0A811MCZ0"/>
<reference evidence="1" key="1">
    <citation type="submission" date="2020-10" db="EMBL/GenBank/DDBJ databases">
        <authorList>
            <person name="Han B."/>
            <person name="Lu T."/>
            <person name="Zhao Q."/>
            <person name="Huang X."/>
            <person name="Zhao Y."/>
        </authorList>
    </citation>
    <scope>NUCLEOTIDE SEQUENCE</scope>
</reference>
<dbReference type="OrthoDB" id="1908108at2759"/>
<protein>
    <submittedName>
        <fullName evidence="1">Uncharacterized protein</fullName>
    </submittedName>
</protein>
<dbReference type="PANTHER" id="PTHR31065">
    <property type="entry name" value="PLATZ TRANSCRIPTION FACTOR FAMILY PROTEIN"/>
    <property type="match status" value="1"/>
</dbReference>
<dbReference type="Proteomes" id="UP000604825">
    <property type="component" value="Unassembled WGS sequence"/>
</dbReference>
<dbReference type="EMBL" id="CAJGYO010000001">
    <property type="protein sequence ID" value="CAD6204659.1"/>
    <property type="molecule type" value="Genomic_DNA"/>
</dbReference>
<evidence type="ECO:0000313" key="1">
    <source>
        <dbReference type="EMBL" id="CAD6204659.1"/>
    </source>
</evidence>
<comment type="caution">
    <text evidence="1">The sequence shown here is derived from an EMBL/GenBank/DDBJ whole genome shotgun (WGS) entry which is preliminary data.</text>
</comment>